<reference evidence="1 2" key="1">
    <citation type="submission" date="2017-03" db="EMBL/GenBank/DDBJ databases">
        <authorList>
            <person name="Afonso C.L."/>
            <person name="Miller P.J."/>
            <person name="Scott M.A."/>
            <person name="Spackman E."/>
            <person name="Goraichik I."/>
            <person name="Dimitrov K.M."/>
            <person name="Suarez D.L."/>
            <person name="Swayne D.E."/>
        </authorList>
    </citation>
    <scope>NUCLEOTIDE SEQUENCE [LARGE SCALE GENOMIC DNA]</scope>
    <source>
        <strain evidence="1 2">CECT 7691</strain>
    </source>
</reference>
<dbReference type="EMBL" id="FWFR01000008">
    <property type="protein sequence ID" value="SLN77585.1"/>
    <property type="molecule type" value="Genomic_DNA"/>
</dbReference>
<evidence type="ECO:0000313" key="1">
    <source>
        <dbReference type="EMBL" id="SLN77585.1"/>
    </source>
</evidence>
<dbReference type="RefSeq" id="WP_085885803.1">
    <property type="nucleotide sequence ID" value="NZ_FWFR01000008.1"/>
</dbReference>
<organism evidence="1 2">
    <name type="scientific">Oceanibacterium hippocampi</name>
    <dbReference type="NCBI Taxonomy" id="745714"/>
    <lineage>
        <taxon>Bacteria</taxon>
        <taxon>Pseudomonadati</taxon>
        <taxon>Pseudomonadota</taxon>
        <taxon>Alphaproteobacteria</taxon>
        <taxon>Sneathiellales</taxon>
        <taxon>Sneathiellaceae</taxon>
        <taxon>Oceanibacterium</taxon>
    </lineage>
</organism>
<dbReference type="Pfam" id="PF02924">
    <property type="entry name" value="HDPD"/>
    <property type="match status" value="1"/>
</dbReference>
<name>A0A1Y5TZN3_9PROT</name>
<gene>
    <name evidence="1" type="ORF">OCH7691_04469</name>
</gene>
<dbReference type="Gene3D" id="2.40.300.10">
    <property type="entry name" value="Head decoration protein D"/>
    <property type="match status" value="1"/>
</dbReference>
<dbReference type="AlphaFoldDB" id="A0A1Y5TZN3"/>
<dbReference type="InterPro" id="IPR004195">
    <property type="entry name" value="Head_decoration_D"/>
</dbReference>
<dbReference type="InParanoid" id="A0A1Y5TZN3"/>
<evidence type="ECO:0008006" key="3">
    <source>
        <dbReference type="Google" id="ProtNLM"/>
    </source>
</evidence>
<sequence length="123" mass="12618">MTAPSRTSEAYTPDSLHGGDFPIRTLPGTLITGQNLARGALLGKITVGGKLTLSLAAAEDGSEVPYGILAEAVDATAGDKPAIVYVAGDFVENEITFGAGHTAATVRDGLRALGLHIRKAMEV</sequence>
<accession>A0A1Y5TZN3</accession>
<dbReference type="OrthoDB" id="7306973at2"/>
<protein>
    <recommendedName>
        <fullName evidence="3">Bacteriophage lambda head decoration protein D</fullName>
    </recommendedName>
</protein>
<evidence type="ECO:0000313" key="2">
    <source>
        <dbReference type="Proteomes" id="UP000193200"/>
    </source>
</evidence>
<keyword evidence="2" id="KW-1185">Reference proteome</keyword>
<dbReference type="Proteomes" id="UP000193200">
    <property type="component" value="Unassembled WGS sequence"/>
</dbReference>
<proteinExistence type="predicted"/>